<evidence type="ECO:0000256" key="1">
    <source>
        <dbReference type="SAM" id="MobiDB-lite"/>
    </source>
</evidence>
<reference evidence="2 4" key="1">
    <citation type="submission" date="2018-06" db="EMBL/GenBank/DDBJ databases">
        <title>Genomic Encyclopedia of Type Strains, Phase III (KMG-III): the genomes of soil and plant-associated and newly described type strains.</title>
        <authorList>
            <person name="Whitman W."/>
        </authorList>
    </citation>
    <scope>NUCLEOTIDE SEQUENCE [LARGE SCALE GENOMIC DNA]</scope>
    <source>
        <strain evidence="2 4">CECT 7022</strain>
    </source>
</reference>
<dbReference type="OrthoDB" id="2360619at2"/>
<protein>
    <submittedName>
        <fullName evidence="2">Uncharacterized protein</fullName>
    </submittedName>
</protein>
<evidence type="ECO:0000313" key="2">
    <source>
        <dbReference type="EMBL" id="PYE48888.1"/>
    </source>
</evidence>
<dbReference type="EMBL" id="CP054614">
    <property type="protein sequence ID" value="QKS57698.1"/>
    <property type="molecule type" value="Genomic_DNA"/>
</dbReference>
<dbReference type="Proteomes" id="UP000509327">
    <property type="component" value="Chromosome"/>
</dbReference>
<keyword evidence="5" id="KW-1185">Reference proteome</keyword>
<feature type="region of interest" description="Disordered" evidence="1">
    <location>
        <begin position="93"/>
        <end position="125"/>
    </location>
</feature>
<proteinExistence type="predicted"/>
<sequence length="180" mass="20092">MLNVEQKLEILGSYPQLQRKEVSLGRVNFHYEDSAYEKKIVALHIHPNGNGYIYAGLLPEYETDAKGFVNIRDYSEEDMRTLLDATLQAMSYNPDAPAPAPASGTSELPEETNDRQASAAPKLSTGGGIWVDEEGHILTLKYDNDMWCVYAGHDLEMAFESRSEAGEYLQEEGFKPQAQA</sequence>
<reference evidence="3 5" key="2">
    <citation type="submission" date="2020-06" db="EMBL/GenBank/DDBJ databases">
        <title>Complete genome of Paenibacillus barcinonensis KACC11450.</title>
        <authorList>
            <person name="Kim M."/>
            <person name="Park Y.-J."/>
            <person name="Shin J.-H."/>
        </authorList>
    </citation>
    <scope>NUCLEOTIDE SEQUENCE [LARGE SCALE GENOMIC DNA]</scope>
    <source>
        <strain evidence="3 5">KACC11450</strain>
    </source>
</reference>
<evidence type="ECO:0000313" key="3">
    <source>
        <dbReference type="EMBL" id="QKS57698.1"/>
    </source>
</evidence>
<dbReference type="RefSeq" id="WP_110897038.1">
    <property type="nucleotide sequence ID" value="NZ_CP054614.1"/>
</dbReference>
<name>A0A2V4VIP0_PAEBA</name>
<dbReference type="Proteomes" id="UP000247790">
    <property type="component" value="Unassembled WGS sequence"/>
</dbReference>
<organism evidence="2 4">
    <name type="scientific">Paenibacillus barcinonensis</name>
    <dbReference type="NCBI Taxonomy" id="198119"/>
    <lineage>
        <taxon>Bacteria</taxon>
        <taxon>Bacillati</taxon>
        <taxon>Bacillota</taxon>
        <taxon>Bacilli</taxon>
        <taxon>Bacillales</taxon>
        <taxon>Paenibacillaceae</taxon>
        <taxon>Paenibacillus</taxon>
    </lineage>
</organism>
<gene>
    <name evidence="2" type="ORF">DFQ00_107181</name>
    <name evidence="3" type="ORF">HUB98_16255</name>
</gene>
<accession>A0A2V4VIP0</accession>
<evidence type="ECO:0000313" key="4">
    <source>
        <dbReference type="Proteomes" id="UP000247790"/>
    </source>
</evidence>
<dbReference type="EMBL" id="QJSW01000007">
    <property type="protein sequence ID" value="PYE48888.1"/>
    <property type="molecule type" value="Genomic_DNA"/>
</dbReference>
<dbReference type="AlphaFoldDB" id="A0A2V4VIP0"/>
<evidence type="ECO:0000313" key="5">
    <source>
        <dbReference type="Proteomes" id="UP000509327"/>
    </source>
</evidence>